<sequence length="144" mass="15582">MASGSAGSPNGSQPIVLSASQRQRRSKLQARIIGLMLLTTIVAVVTFVMGFTCTKIYINSAPDLGITGLVKKAIFIVFLLCNSIPMISSVIATMNLIWPQHMGDNPLIQKAMIRAMALLQLAFLSMLVAFMVGVFLVLILLPYL</sequence>
<dbReference type="Proteomes" id="UP000694864">
    <property type="component" value="Chromosome 3"/>
</dbReference>
<keyword evidence="1" id="KW-0472">Membrane</keyword>
<evidence type="ECO:0000313" key="3">
    <source>
        <dbReference type="Proteomes" id="UP000694864"/>
    </source>
</evidence>
<dbReference type="Pfam" id="PF13962">
    <property type="entry name" value="PGG"/>
    <property type="match status" value="1"/>
</dbReference>
<keyword evidence="3" id="KW-1185">Reference proteome</keyword>
<protein>
    <submittedName>
        <fullName evidence="4">Uncharacterized protein LOC104761050</fullName>
    </submittedName>
</protein>
<proteinExistence type="predicted"/>
<gene>
    <name evidence="4" type="primary">LOC104761050</name>
</gene>
<feature type="transmembrane region" description="Helical" evidence="1">
    <location>
        <begin position="32"/>
        <end position="58"/>
    </location>
</feature>
<reference evidence="4" key="2">
    <citation type="submission" date="2025-08" db="UniProtKB">
        <authorList>
            <consortium name="RefSeq"/>
        </authorList>
    </citation>
    <scope>IDENTIFICATION</scope>
    <source>
        <tissue evidence="4">Leaf</tissue>
    </source>
</reference>
<dbReference type="GeneID" id="104761050"/>
<dbReference type="InterPro" id="IPR026961">
    <property type="entry name" value="PGG_dom"/>
</dbReference>
<feature type="transmembrane region" description="Helical" evidence="1">
    <location>
        <begin position="73"/>
        <end position="98"/>
    </location>
</feature>
<evidence type="ECO:0000313" key="4">
    <source>
        <dbReference type="RefSeq" id="XP_010482371.1"/>
    </source>
</evidence>
<keyword evidence="1" id="KW-0812">Transmembrane</keyword>
<evidence type="ECO:0000256" key="1">
    <source>
        <dbReference type="SAM" id="Phobius"/>
    </source>
</evidence>
<feature type="transmembrane region" description="Helical" evidence="1">
    <location>
        <begin position="118"/>
        <end position="141"/>
    </location>
</feature>
<feature type="domain" description="PGG" evidence="2">
    <location>
        <begin position="28"/>
        <end position="137"/>
    </location>
</feature>
<keyword evidence="1" id="KW-1133">Transmembrane helix</keyword>
<accession>A0ABM0X8R4</accession>
<organism evidence="3 4">
    <name type="scientific">Camelina sativa</name>
    <name type="common">False flax</name>
    <name type="synonym">Myagrum sativum</name>
    <dbReference type="NCBI Taxonomy" id="90675"/>
    <lineage>
        <taxon>Eukaryota</taxon>
        <taxon>Viridiplantae</taxon>
        <taxon>Streptophyta</taxon>
        <taxon>Embryophyta</taxon>
        <taxon>Tracheophyta</taxon>
        <taxon>Spermatophyta</taxon>
        <taxon>Magnoliopsida</taxon>
        <taxon>eudicotyledons</taxon>
        <taxon>Gunneridae</taxon>
        <taxon>Pentapetalae</taxon>
        <taxon>rosids</taxon>
        <taxon>malvids</taxon>
        <taxon>Brassicales</taxon>
        <taxon>Brassicaceae</taxon>
        <taxon>Camelineae</taxon>
        <taxon>Camelina</taxon>
    </lineage>
</organism>
<reference evidence="3" key="1">
    <citation type="journal article" date="2014" name="Nat. Commun.">
        <title>The emerging biofuel crop Camelina sativa retains a highly undifferentiated hexaploid genome structure.</title>
        <authorList>
            <person name="Kagale S."/>
            <person name="Koh C."/>
            <person name="Nixon J."/>
            <person name="Bollina V."/>
            <person name="Clarke W.E."/>
            <person name="Tuteja R."/>
            <person name="Spillane C."/>
            <person name="Robinson S.J."/>
            <person name="Links M.G."/>
            <person name="Clarke C."/>
            <person name="Higgins E.E."/>
            <person name="Huebert T."/>
            <person name="Sharpe A.G."/>
            <person name="Parkin I.A."/>
        </authorList>
    </citation>
    <scope>NUCLEOTIDE SEQUENCE [LARGE SCALE GENOMIC DNA]</scope>
    <source>
        <strain evidence="3">cv. DH55</strain>
    </source>
</reference>
<evidence type="ECO:0000259" key="2">
    <source>
        <dbReference type="Pfam" id="PF13962"/>
    </source>
</evidence>
<name>A0ABM0X8R4_CAMSA</name>
<dbReference type="RefSeq" id="XP_010482371.1">
    <property type="nucleotide sequence ID" value="XM_010484069.1"/>
</dbReference>